<dbReference type="GO" id="GO:0034475">
    <property type="term" value="P:U4 snRNA 3'-end processing"/>
    <property type="evidence" value="ECO:0007669"/>
    <property type="project" value="TreeGrafter"/>
</dbReference>
<comment type="similarity">
    <text evidence="2">Belongs to the RNase PH family.</text>
</comment>
<dbReference type="GO" id="GO:0071038">
    <property type="term" value="P:TRAMP-dependent tRNA surveillance pathway"/>
    <property type="evidence" value="ECO:0007669"/>
    <property type="project" value="UniProtKB-ARBA"/>
</dbReference>
<dbReference type="GO" id="GO:0000177">
    <property type="term" value="C:cytoplasmic exosome (RNase complex)"/>
    <property type="evidence" value="ECO:0007669"/>
    <property type="project" value="TreeGrafter"/>
</dbReference>
<evidence type="ECO:0000256" key="4">
    <source>
        <dbReference type="ARBA" id="ARBA00022835"/>
    </source>
</evidence>
<dbReference type="GeneID" id="73378382"/>
<gene>
    <name evidence="7" type="ORF">KGF56_000765</name>
</gene>
<dbReference type="SUPFAM" id="SSF54211">
    <property type="entry name" value="Ribosomal protein S5 domain 2-like"/>
    <property type="match status" value="1"/>
</dbReference>
<proteinExistence type="inferred from homology"/>
<dbReference type="InterPro" id="IPR001247">
    <property type="entry name" value="ExoRNase_PH_dom1"/>
</dbReference>
<evidence type="ECO:0000256" key="5">
    <source>
        <dbReference type="ARBA" id="ARBA00023242"/>
    </source>
</evidence>
<dbReference type="Pfam" id="PF01138">
    <property type="entry name" value="RNase_PH"/>
    <property type="match status" value="1"/>
</dbReference>
<dbReference type="GO" id="GO:0005730">
    <property type="term" value="C:nucleolus"/>
    <property type="evidence" value="ECO:0007669"/>
    <property type="project" value="TreeGrafter"/>
</dbReference>
<keyword evidence="5" id="KW-0539">Nucleus</keyword>
<reference evidence="7" key="1">
    <citation type="journal article" date="2022" name="DNA Res.">
        <title>Genome analysis of five recently described species of the CUG-Ser clade uncovers Candida theae as a new hybrid lineage with pathogenic potential in the Candida parapsilosis species complex.</title>
        <authorList>
            <person name="Mixao V."/>
            <person name="Del Olmo V."/>
            <person name="Hegedusova E."/>
            <person name="Saus E."/>
            <person name="Pryszcz L."/>
            <person name="Cillingova A."/>
            <person name="Nosek J."/>
            <person name="Gabaldon T."/>
        </authorList>
    </citation>
    <scope>NUCLEOTIDE SEQUENCE</scope>
    <source>
        <strain evidence="7">CBS 10844</strain>
    </source>
</reference>
<dbReference type="InterPro" id="IPR027408">
    <property type="entry name" value="PNPase/RNase_PH_dom_sf"/>
</dbReference>
<dbReference type="RefSeq" id="XP_049182030.1">
    <property type="nucleotide sequence ID" value="XM_049326709.1"/>
</dbReference>
<evidence type="ECO:0000256" key="2">
    <source>
        <dbReference type="ARBA" id="ARBA00006678"/>
    </source>
</evidence>
<dbReference type="SUPFAM" id="SSF55666">
    <property type="entry name" value="Ribonuclease PH domain 2-like"/>
    <property type="match status" value="1"/>
</dbReference>
<dbReference type="GO" id="GO:0000467">
    <property type="term" value="P:exonucleolytic trimming to generate mature 3'-end of 5.8S rRNA from tricistronic rRNA transcript (SSU-rRNA, 5.8S rRNA, LSU-rRNA)"/>
    <property type="evidence" value="ECO:0007669"/>
    <property type="project" value="UniProtKB-ARBA"/>
</dbReference>
<protein>
    <submittedName>
        <fullName evidence="7">RRP46</fullName>
    </submittedName>
</protein>
<dbReference type="AlphaFoldDB" id="A0AAI9T1F6"/>
<dbReference type="GO" id="GO:0071051">
    <property type="term" value="P:poly(A)-dependent snoRNA 3'-end processing"/>
    <property type="evidence" value="ECO:0007669"/>
    <property type="project" value="TreeGrafter"/>
</dbReference>
<evidence type="ECO:0000313" key="8">
    <source>
        <dbReference type="Proteomes" id="UP001202479"/>
    </source>
</evidence>
<name>A0AAI9T1F6_9ASCO</name>
<evidence type="ECO:0000256" key="3">
    <source>
        <dbReference type="ARBA" id="ARBA00022552"/>
    </source>
</evidence>
<sequence>MFQVHTSILDNADGSAELTLDDTKVLVSVSGPIESKQRQELPQQASLEIIVRPAKGLSTTKEKLLEDKLRSLLQNVLIRYRYPRQLIQIVVQFLVSGTRQEFTNNELNAAINCCYFAIIDADLSIYSSFASVSLCINSGNLIENPTADVISTSDSHHIVCFSIENGKVGNLLLLESAGEFTEYQLFDLLAKSVRSIESLHQLQRKAIEKKLGNDYIWREVKNN</sequence>
<dbReference type="GO" id="GO:0016075">
    <property type="term" value="P:rRNA catabolic process"/>
    <property type="evidence" value="ECO:0007669"/>
    <property type="project" value="TreeGrafter"/>
</dbReference>
<dbReference type="GO" id="GO:0003723">
    <property type="term" value="F:RNA binding"/>
    <property type="evidence" value="ECO:0007669"/>
    <property type="project" value="TreeGrafter"/>
</dbReference>
<accession>A0AAI9T1F6</accession>
<dbReference type="InterPro" id="IPR050080">
    <property type="entry name" value="RNase_PH"/>
</dbReference>
<dbReference type="PANTHER" id="PTHR11953:SF1">
    <property type="entry name" value="EXOSOME COMPLEX COMPONENT RRP46"/>
    <property type="match status" value="1"/>
</dbReference>
<keyword evidence="8" id="KW-1185">Reference proteome</keyword>
<evidence type="ECO:0000259" key="6">
    <source>
        <dbReference type="Pfam" id="PF01138"/>
    </source>
</evidence>
<dbReference type="GO" id="GO:0000176">
    <property type="term" value="C:nuclear exosome (RNase complex)"/>
    <property type="evidence" value="ECO:0007669"/>
    <property type="project" value="UniProtKB-ARBA"/>
</dbReference>
<keyword evidence="4" id="KW-0271">Exosome</keyword>
<dbReference type="Gene3D" id="3.30.230.70">
    <property type="entry name" value="GHMP Kinase, N-terminal domain"/>
    <property type="match status" value="1"/>
</dbReference>
<feature type="domain" description="Exoribonuclease phosphorolytic" evidence="6">
    <location>
        <begin position="3"/>
        <end position="123"/>
    </location>
</feature>
<dbReference type="InterPro" id="IPR020568">
    <property type="entry name" value="Ribosomal_Su5_D2-typ_SF"/>
</dbReference>
<dbReference type="CDD" id="cd11372">
    <property type="entry name" value="RNase_PH_RRP46"/>
    <property type="match status" value="1"/>
</dbReference>
<dbReference type="PANTHER" id="PTHR11953">
    <property type="entry name" value="EXOSOME COMPLEX COMPONENT"/>
    <property type="match status" value="1"/>
</dbReference>
<keyword evidence="3" id="KW-0698">rRNA processing</keyword>
<evidence type="ECO:0000313" key="7">
    <source>
        <dbReference type="EMBL" id="KAI3406285.2"/>
    </source>
</evidence>
<dbReference type="InterPro" id="IPR036345">
    <property type="entry name" value="ExoRNase_PH_dom2_sf"/>
</dbReference>
<comment type="subcellular location">
    <subcellularLocation>
        <location evidence="1">Nucleus</location>
    </subcellularLocation>
</comment>
<dbReference type="Proteomes" id="UP001202479">
    <property type="component" value="Unassembled WGS sequence"/>
</dbReference>
<dbReference type="EMBL" id="JAHUZD010000024">
    <property type="protein sequence ID" value="KAI3406285.2"/>
    <property type="molecule type" value="Genomic_DNA"/>
</dbReference>
<comment type="caution">
    <text evidence="7">The sequence shown here is derived from an EMBL/GenBank/DDBJ whole genome shotgun (WGS) entry which is preliminary data.</text>
</comment>
<evidence type="ECO:0000256" key="1">
    <source>
        <dbReference type="ARBA" id="ARBA00004123"/>
    </source>
</evidence>
<dbReference type="GO" id="GO:0071028">
    <property type="term" value="P:nuclear mRNA surveillance"/>
    <property type="evidence" value="ECO:0007669"/>
    <property type="project" value="TreeGrafter"/>
</dbReference>
<organism evidence="7 8">
    <name type="scientific">Candida oxycetoniae</name>
    <dbReference type="NCBI Taxonomy" id="497107"/>
    <lineage>
        <taxon>Eukaryota</taxon>
        <taxon>Fungi</taxon>
        <taxon>Dikarya</taxon>
        <taxon>Ascomycota</taxon>
        <taxon>Saccharomycotina</taxon>
        <taxon>Pichiomycetes</taxon>
        <taxon>Debaryomycetaceae</taxon>
        <taxon>Candida/Lodderomyces clade</taxon>
        <taxon>Candida</taxon>
    </lineage>
</organism>